<dbReference type="AlphaFoldDB" id="A0A806JZH2"/>
<evidence type="ECO:0000256" key="1">
    <source>
        <dbReference type="SAM" id="Phobius"/>
    </source>
</evidence>
<keyword evidence="1" id="KW-0472">Membrane</keyword>
<organism evidence="2">
    <name type="scientific">uncultured bacterium contig00023</name>
    <dbReference type="NCBI Taxonomy" id="1181512"/>
    <lineage>
        <taxon>Bacteria</taxon>
        <taxon>environmental samples</taxon>
    </lineage>
</organism>
<reference evidence="2" key="1">
    <citation type="submission" date="2012-03" db="EMBL/GenBank/DDBJ databases">
        <title>Functional metagenomics reveals considerable lignocellulase gene clusters in the gut microbiome of a wood-feeding higher termite.</title>
        <authorList>
            <person name="Liu N."/>
        </authorList>
    </citation>
    <scope>NUCLEOTIDE SEQUENCE</scope>
</reference>
<keyword evidence="1" id="KW-1133">Transmembrane helix</keyword>
<dbReference type="EMBL" id="JQ844201">
    <property type="protein sequence ID" value="AGS52568.1"/>
    <property type="molecule type" value="Genomic_DNA"/>
</dbReference>
<sequence length="50" mass="6013">MRPVKRRFWIGWTRIMKKPENRLLRILEIVGNVVTIVSVLAIVEIIRNWV</sequence>
<proteinExistence type="predicted"/>
<feature type="transmembrane region" description="Helical" evidence="1">
    <location>
        <begin position="23"/>
        <end position="46"/>
    </location>
</feature>
<name>A0A806JZH2_9BACT</name>
<evidence type="ECO:0000313" key="2">
    <source>
        <dbReference type="EMBL" id="AGS52568.1"/>
    </source>
</evidence>
<accession>A0A806JZH2</accession>
<keyword evidence="1" id="KW-0812">Transmembrane</keyword>
<protein>
    <submittedName>
        <fullName evidence="2">Uncharacterized protein</fullName>
    </submittedName>
</protein>